<evidence type="ECO:0000313" key="3">
    <source>
        <dbReference type="Proteomes" id="UP000030445"/>
    </source>
</evidence>
<dbReference type="eggNOG" id="ENOG5030KV4">
    <property type="taxonomic scope" value="Bacteria"/>
</dbReference>
<keyword evidence="1" id="KW-0732">Signal</keyword>
<gene>
    <name evidence="2" type="ORF">EU96_0306</name>
</gene>
<dbReference type="EMBL" id="JNAM01000005">
    <property type="protein sequence ID" value="KGF98345.1"/>
    <property type="molecule type" value="Genomic_DNA"/>
</dbReference>
<name>A0A0A2A9U3_PROMR</name>
<comment type="caution">
    <text evidence="2">The sequence shown here is derived from an EMBL/GenBank/DDBJ whole genome shotgun (WGS) entry which is preliminary data.</text>
</comment>
<dbReference type="Proteomes" id="UP000030445">
    <property type="component" value="Unassembled WGS sequence"/>
</dbReference>
<feature type="signal peptide" evidence="1">
    <location>
        <begin position="1"/>
        <end position="21"/>
    </location>
</feature>
<sequence length="82" mass="9662">MKKKFLIIIIFIFSFNSISSAEVKNEKEAAKFLNFYCLELVKTIESSYYEQVEAAKINNWETFMKKGRWIMGVSEVYSNLCK</sequence>
<evidence type="ECO:0008006" key="4">
    <source>
        <dbReference type="Google" id="ProtNLM"/>
    </source>
</evidence>
<proteinExistence type="predicted"/>
<protein>
    <recommendedName>
        <fullName evidence="4">Heat-labile enterotoxin alpha chain</fullName>
    </recommendedName>
</protein>
<feature type="chain" id="PRO_5001985881" description="Heat-labile enterotoxin alpha chain" evidence="1">
    <location>
        <begin position="22"/>
        <end position="82"/>
    </location>
</feature>
<evidence type="ECO:0000256" key="1">
    <source>
        <dbReference type="SAM" id="SignalP"/>
    </source>
</evidence>
<accession>A0A0A2A9U3</accession>
<reference evidence="3" key="1">
    <citation type="journal article" date="2014" name="Sci. Data">
        <title>Genomes of diverse isolates of the marine cyanobacterium Prochlorococcus.</title>
        <authorList>
            <person name="Biller S."/>
            <person name="Berube P."/>
            <person name="Thompson J."/>
            <person name="Kelly L."/>
            <person name="Roggensack S."/>
            <person name="Awad L."/>
            <person name="Roache-Johnson K."/>
            <person name="Ding H."/>
            <person name="Giovannoni S.J."/>
            <person name="Moore L.R."/>
            <person name="Chisholm S.W."/>
        </authorList>
    </citation>
    <scope>NUCLEOTIDE SEQUENCE [LARGE SCALE GENOMIC DNA]</scope>
    <source>
        <strain evidence="3">MIT 9302</strain>
    </source>
</reference>
<dbReference type="RefSeq" id="WP_032525933.1">
    <property type="nucleotide sequence ID" value="NZ_CP138951.1"/>
</dbReference>
<dbReference type="AlphaFoldDB" id="A0A0A2A9U3"/>
<evidence type="ECO:0000313" key="2">
    <source>
        <dbReference type="EMBL" id="KGF98345.1"/>
    </source>
</evidence>
<organism evidence="2 3">
    <name type="scientific">Prochlorococcus marinus str. MIT 9302</name>
    <dbReference type="NCBI Taxonomy" id="74545"/>
    <lineage>
        <taxon>Bacteria</taxon>
        <taxon>Bacillati</taxon>
        <taxon>Cyanobacteriota</taxon>
        <taxon>Cyanophyceae</taxon>
        <taxon>Synechococcales</taxon>
        <taxon>Prochlorococcaceae</taxon>
        <taxon>Prochlorococcus</taxon>
    </lineage>
</organism>